<gene>
    <name evidence="2" type="ORF">SeLEV6574_g06138</name>
</gene>
<comment type="caution">
    <text evidence="2">The sequence shown here is derived from an EMBL/GenBank/DDBJ whole genome shotgun (WGS) entry which is preliminary data.</text>
</comment>
<dbReference type="OrthoDB" id="10254444at2759"/>
<evidence type="ECO:0000313" key="3">
    <source>
        <dbReference type="Proteomes" id="UP000320475"/>
    </source>
</evidence>
<proteinExistence type="predicted"/>
<dbReference type="PANTHER" id="PTHR46066">
    <property type="entry name" value="CHITINASE DOMAIN-CONTAINING PROTEIN 1 FAMILY MEMBER"/>
    <property type="match status" value="1"/>
</dbReference>
<dbReference type="GO" id="GO:0070492">
    <property type="term" value="F:oligosaccharide binding"/>
    <property type="evidence" value="ECO:0007669"/>
    <property type="project" value="TreeGrafter"/>
</dbReference>
<feature type="chain" id="PRO_5021275127" evidence="1">
    <location>
        <begin position="19"/>
        <end position="168"/>
    </location>
</feature>
<protein>
    <submittedName>
        <fullName evidence="2">Uncharacterized protein</fullName>
    </submittedName>
</protein>
<feature type="signal peptide" evidence="1">
    <location>
        <begin position="1"/>
        <end position="18"/>
    </location>
</feature>
<dbReference type="EMBL" id="QEAM01000327">
    <property type="protein sequence ID" value="TPX41346.1"/>
    <property type="molecule type" value="Genomic_DNA"/>
</dbReference>
<dbReference type="GO" id="GO:0012505">
    <property type="term" value="C:endomembrane system"/>
    <property type="evidence" value="ECO:0007669"/>
    <property type="project" value="TreeGrafter"/>
</dbReference>
<organism evidence="2 3">
    <name type="scientific">Synchytrium endobioticum</name>
    <dbReference type="NCBI Taxonomy" id="286115"/>
    <lineage>
        <taxon>Eukaryota</taxon>
        <taxon>Fungi</taxon>
        <taxon>Fungi incertae sedis</taxon>
        <taxon>Chytridiomycota</taxon>
        <taxon>Chytridiomycota incertae sedis</taxon>
        <taxon>Chytridiomycetes</taxon>
        <taxon>Synchytriales</taxon>
        <taxon>Synchytriaceae</taxon>
        <taxon>Synchytrium</taxon>
    </lineage>
</organism>
<keyword evidence="1" id="KW-0732">Signal</keyword>
<accession>A0A507CQC3</accession>
<dbReference type="Gene3D" id="3.20.20.80">
    <property type="entry name" value="Glycosidases"/>
    <property type="match status" value="1"/>
</dbReference>
<evidence type="ECO:0000256" key="1">
    <source>
        <dbReference type="SAM" id="SignalP"/>
    </source>
</evidence>
<name>A0A507CQC3_9FUNG</name>
<dbReference type="AlphaFoldDB" id="A0A507CQC3"/>
<sequence>MLNAFFLSLVIWCIGLQAQLVARDDDLYASNFQVKTDSTPRTIHKLGIITKHVTPNQISEHQNTTRLRTSQNVKIFSNVALGYVTPWNKKGYDIAEKYRHKFDYISPIWYYIKPISPNIPMTYKLEGAHDVDQGTITARSGRLNELFTVLSIPCFPSPVPLYSIRRKL</sequence>
<dbReference type="PANTHER" id="PTHR46066:SF2">
    <property type="entry name" value="CHITINASE DOMAIN-CONTAINING PROTEIN 1"/>
    <property type="match status" value="1"/>
</dbReference>
<dbReference type="Proteomes" id="UP000320475">
    <property type="component" value="Unassembled WGS sequence"/>
</dbReference>
<dbReference type="VEuPathDB" id="FungiDB:SeMB42_g03495"/>
<evidence type="ECO:0000313" key="2">
    <source>
        <dbReference type="EMBL" id="TPX41346.1"/>
    </source>
</evidence>
<reference evidence="2 3" key="1">
    <citation type="journal article" date="2019" name="Sci. Rep.">
        <title>Comparative genomics of chytrid fungi reveal insights into the obligate biotrophic and pathogenic lifestyle of Synchytrium endobioticum.</title>
        <authorList>
            <person name="van de Vossenberg B.T.L.H."/>
            <person name="Warris S."/>
            <person name="Nguyen H.D.T."/>
            <person name="van Gent-Pelzer M.P.E."/>
            <person name="Joly D.L."/>
            <person name="van de Geest H.C."/>
            <person name="Bonants P.J.M."/>
            <person name="Smith D.S."/>
            <person name="Levesque C.A."/>
            <person name="van der Lee T.A.J."/>
        </authorList>
    </citation>
    <scope>NUCLEOTIDE SEQUENCE [LARGE SCALE GENOMIC DNA]</scope>
    <source>
        <strain evidence="2 3">LEV6574</strain>
    </source>
</reference>